<accession>A0A397QBY3</accession>
<keyword evidence="2" id="KW-1185">Reference proteome</keyword>
<dbReference type="EMBL" id="QXDF01000001">
    <property type="protein sequence ID" value="RIA55604.1"/>
    <property type="molecule type" value="Genomic_DNA"/>
</dbReference>
<protein>
    <recommendedName>
        <fullName evidence="3">Endonuclease YncB(Thermonuclease family)</fullName>
    </recommendedName>
</protein>
<reference evidence="1 2" key="1">
    <citation type="submission" date="2018-08" db="EMBL/GenBank/DDBJ databases">
        <title>Genomic Encyclopedia of Archaeal and Bacterial Type Strains, Phase II (KMG-II): from individual species to whole genera.</title>
        <authorList>
            <person name="Goeker M."/>
        </authorList>
    </citation>
    <scope>NUCLEOTIDE SEQUENCE [LARGE SCALE GENOMIC DNA]</scope>
    <source>
        <strain evidence="1 2">DSM 5002</strain>
    </source>
</reference>
<evidence type="ECO:0008006" key="3">
    <source>
        <dbReference type="Google" id="ProtNLM"/>
    </source>
</evidence>
<gene>
    <name evidence="1" type="ORF">BXY53_0674</name>
</gene>
<proteinExistence type="predicted"/>
<dbReference type="OrthoDB" id="9805504at2"/>
<dbReference type="SUPFAM" id="SSF50199">
    <property type="entry name" value="Staphylococcal nuclease"/>
    <property type="match status" value="1"/>
</dbReference>
<organism evidence="1 2">
    <name type="scientific">Dichotomicrobium thermohalophilum</name>
    <dbReference type="NCBI Taxonomy" id="933063"/>
    <lineage>
        <taxon>Bacteria</taxon>
        <taxon>Pseudomonadati</taxon>
        <taxon>Pseudomonadota</taxon>
        <taxon>Alphaproteobacteria</taxon>
        <taxon>Hyphomicrobiales</taxon>
        <taxon>Hyphomicrobiaceae</taxon>
        <taxon>Dichotomicrobium</taxon>
    </lineage>
</organism>
<dbReference type="AlphaFoldDB" id="A0A397QBY3"/>
<comment type="caution">
    <text evidence="1">The sequence shown here is derived from an EMBL/GenBank/DDBJ whole genome shotgun (WGS) entry which is preliminary data.</text>
</comment>
<name>A0A397QBY3_9HYPH</name>
<sequence>MLDAVVKLLTTLALGAILGAAAVWRLHYGPLYVSGPAKVIDGDNIEIAGMNIRLAGIDAPELPERNGKECRKLLSRTECIERSAYALHWRVGGEHVRCWITGSSALSAEGEFDRPLGVCFHGETELNAWMLQECHAGLPDDKAHHICRYYPVVDERTCKQQDAPVARLEAG</sequence>
<evidence type="ECO:0000313" key="2">
    <source>
        <dbReference type="Proteomes" id="UP000266273"/>
    </source>
</evidence>
<evidence type="ECO:0000313" key="1">
    <source>
        <dbReference type="EMBL" id="RIA55604.1"/>
    </source>
</evidence>
<dbReference type="Gene3D" id="2.40.50.90">
    <property type="match status" value="1"/>
</dbReference>
<dbReference type="Proteomes" id="UP000266273">
    <property type="component" value="Unassembled WGS sequence"/>
</dbReference>
<dbReference type="RefSeq" id="WP_119060489.1">
    <property type="nucleotide sequence ID" value="NZ_QXDF01000001.1"/>
</dbReference>
<dbReference type="InterPro" id="IPR035437">
    <property type="entry name" value="SNase_OB-fold_sf"/>
</dbReference>